<protein>
    <submittedName>
        <fullName evidence="5">OmpA family protein</fullName>
    </submittedName>
</protein>
<keyword evidence="1" id="KW-0472">Membrane</keyword>
<feature type="signal peptide" evidence="3">
    <location>
        <begin position="1"/>
        <end position="19"/>
    </location>
</feature>
<gene>
    <name evidence="5" type="ORF">KSW82_12260</name>
</gene>
<reference evidence="5" key="1">
    <citation type="submission" date="2021-06" db="EMBL/GenBank/DDBJ databases">
        <title>Collection of gut derived symbiotic bacterial strains cultured from healthy donors.</title>
        <authorList>
            <person name="Lin H."/>
            <person name="Littmann E."/>
            <person name="Pamer E.G."/>
        </authorList>
    </citation>
    <scope>NUCLEOTIDE SEQUENCE</scope>
    <source>
        <strain evidence="5">MSK.21.74</strain>
    </source>
</reference>
<accession>A0AAW4N456</accession>
<proteinExistence type="predicted"/>
<dbReference type="CDD" id="cd07185">
    <property type="entry name" value="OmpA_C-like"/>
    <property type="match status" value="1"/>
</dbReference>
<feature type="chain" id="PRO_5043744731" evidence="3">
    <location>
        <begin position="20"/>
        <end position="391"/>
    </location>
</feature>
<evidence type="ECO:0000259" key="4">
    <source>
        <dbReference type="PROSITE" id="PS51123"/>
    </source>
</evidence>
<sequence>MKKLLAVLALASVSMSSMAQDVTTTTEKYSVATNSFWSNWFVQANVAGSAFWGNQEEGNDFSKSPFKGFRNNLGFSVAVGKWFTPGLGLRTKFNGAWGRTVLSEDKKTNANKYWTLNEQILFNLSNMFCGYNEARVWDCIPYVGVGLNRNMSANCYSPVAGVGLLNEFKINNKWAINLDVNYTLGDNDYDGATELLDGAKKSSSHSLSKIVARHDRALNVEVGVTYNLGKATWNKVPDVDAINALHQSELDALNAKLNDANAENDRLKTLLNNQKSVEANTVKEYVATPVSVFFNIGKSKVASKKDLVNVQALAQYAKDNNAKLVVNGYADSATGSAAINQKISKARAEKVANELVKLGVAKENIIVKANGGVKDLTPASYNRRATVQVAE</sequence>
<dbReference type="Proteomes" id="UP001196765">
    <property type="component" value="Unassembled WGS sequence"/>
</dbReference>
<dbReference type="PROSITE" id="PS51123">
    <property type="entry name" value="OMPA_2"/>
    <property type="match status" value="1"/>
</dbReference>
<keyword evidence="3" id="KW-0732">Signal</keyword>
<evidence type="ECO:0000313" key="5">
    <source>
        <dbReference type="EMBL" id="MBV3388508.1"/>
    </source>
</evidence>
<dbReference type="AlphaFoldDB" id="A0AAW4N456"/>
<evidence type="ECO:0000256" key="3">
    <source>
        <dbReference type="SAM" id="SignalP"/>
    </source>
</evidence>
<dbReference type="InterPro" id="IPR050330">
    <property type="entry name" value="Bact_OuterMem_StrucFunc"/>
</dbReference>
<evidence type="ECO:0000313" key="6">
    <source>
        <dbReference type="Proteomes" id="UP001196765"/>
    </source>
</evidence>
<dbReference type="InterPro" id="IPR006665">
    <property type="entry name" value="OmpA-like"/>
</dbReference>
<comment type="caution">
    <text evidence="5">The sequence shown here is derived from an EMBL/GenBank/DDBJ whole genome shotgun (WGS) entry which is preliminary data.</text>
</comment>
<dbReference type="RefSeq" id="WP_217314680.1">
    <property type="nucleotide sequence ID" value="NZ_JAHOEA010000053.1"/>
</dbReference>
<evidence type="ECO:0000256" key="2">
    <source>
        <dbReference type="SAM" id="Coils"/>
    </source>
</evidence>
<dbReference type="EMBL" id="JAHOEI010000056">
    <property type="protein sequence ID" value="MBV3388508.1"/>
    <property type="molecule type" value="Genomic_DNA"/>
</dbReference>
<dbReference type="GO" id="GO:0016020">
    <property type="term" value="C:membrane"/>
    <property type="evidence" value="ECO:0007669"/>
    <property type="project" value="UniProtKB-UniRule"/>
</dbReference>
<evidence type="ECO:0000256" key="1">
    <source>
        <dbReference type="PROSITE-ProRule" id="PRU00473"/>
    </source>
</evidence>
<dbReference type="PANTHER" id="PTHR30329">
    <property type="entry name" value="STATOR ELEMENT OF FLAGELLAR MOTOR COMPLEX"/>
    <property type="match status" value="1"/>
</dbReference>
<feature type="domain" description="OmpA-like" evidence="4">
    <location>
        <begin position="281"/>
        <end position="391"/>
    </location>
</feature>
<keyword evidence="2" id="KW-0175">Coiled coil</keyword>
<feature type="coiled-coil region" evidence="2">
    <location>
        <begin position="243"/>
        <end position="277"/>
    </location>
</feature>
<name>A0AAW4N456_9BACT</name>
<organism evidence="5 6">
    <name type="scientific">Segatella copri</name>
    <dbReference type="NCBI Taxonomy" id="165179"/>
    <lineage>
        <taxon>Bacteria</taxon>
        <taxon>Pseudomonadati</taxon>
        <taxon>Bacteroidota</taxon>
        <taxon>Bacteroidia</taxon>
        <taxon>Bacteroidales</taxon>
        <taxon>Prevotellaceae</taxon>
        <taxon>Segatella</taxon>
    </lineage>
</organism>
<dbReference type="PANTHER" id="PTHR30329:SF21">
    <property type="entry name" value="LIPOPROTEIN YIAD-RELATED"/>
    <property type="match status" value="1"/>
</dbReference>
<dbReference type="Pfam" id="PF00691">
    <property type="entry name" value="OmpA"/>
    <property type="match status" value="1"/>
</dbReference>